<evidence type="ECO:0000313" key="3">
    <source>
        <dbReference type="Proteomes" id="UP000233837"/>
    </source>
</evidence>
<keyword evidence="3" id="KW-1185">Reference proteome</keyword>
<organism evidence="2 3">
    <name type="scientific">Dendrobium catenatum</name>
    <dbReference type="NCBI Taxonomy" id="906689"/>
    <lineage>
        <taxon>Eukaryota</taxon>
        <taxon>Viridiplantae</taxon>
        <taxon>Streptophyta</taxon>
        <taxon>Embryophyta</taxon>
        <taxon>Tracheophyta</taxon>
        <taxon>Spermatophyta</taxon>
        <taxon>Magnoliopsida</taxon>
        <taxon>Liliopsida</taxon>
        <taxon>Asparagales</taxon>
        <taxon>Orchidaceae</taxon>
        <taxon>Epidendroideae</taxon>
        <taxon>Malaxideae</taxon>
        <taxon>Dendrobiinae</taxon>
        <taxon>Dendrobium</taxon>
    </lineage>
</organism>
<dbReference type="EMBL" id="KZ502404">
    <property type="protein sequence ID" value="PKU79927.1"/>
    <property type="molecule type" value="Genomic_DNA"/>
</dbReference>
<proteinExistence type="predicted"/>
<reference evidence="2 3" key="1">
    <citation type="journal article" date="2016" name="Sci. Rep.">
        <title>The Dendrobium catenatum Lindl. genome sequence provides insights into polysaccharide synthase, floral development and adaptive evolution.</title>
        <authorList>
            <person name="Zhang G.Q."/>
            <person name="Xu Q."/>
            <person name="Bian C."/>
            <person name="Tsai W.C."/>
            <person name="Yeh C.M."/>
            <person name="Liu K.W."/>
            <person name="Yoshida K."/>
            <person name="Zhang L.S."/>
            <person name="Chang S.B."/>
            <person name="Chen F."/>
            <person name="Shi Y."/>
            <person name="Su Y.Y."/>
            <person name="Zhang Y.Q."/>
            <person name="Chen L.J."/>
            <person name="Yin Y."/>
            <person name="Lin M."/>
            <person name="Huang H."/>
            <person name="Deng H."/>
            <person name="Wang Z.W."/>
            <person name="Zhu S.L."/>
            <person name="Zhao X."/>
            <person name="Deng C."/>
            <person name="Niu S.C."/>
            <person name="Huang J."/>
            <person name="Wang M."/>
            <person name="Liu G.H."/>
            <person name="Yang H.J."/>
            <person name="Xiao X.J."/>
            <person name="Hsiao Y.Y."/>
            <person name="Wu W.L."/>
            <person name="Chen Y.Y."/>
            <person name="Mitsuda N."/>
            <person name="Ohme-Takagi M."/>
            <person name="Luo Y.B."/>
            <person name="Van de Peer Y."/>
            <person name="Liu Z.J."/>
        </authorList>
    </citation>
    <scope>NUCLEOTIDE SEQUENCE [LARGE SCALE GENOMIC DNA]</scope>
    <source>
        <tissue evidence="2">The whole plant</tissue>
    </source>
</reference>
<evidence type="ECO:0000256" key="1">
    <source>
        <dbReference type="SAM" id="MobiDB-lite"/>
    </source>
</evidence>
<name>A0A2I0WW90_9ASPA</name>
<accession>A0A2I0WW90</accession>
<dbReference type="Proteomes" id="UP000233837">
    <property type="component" value="Unassembled WGS sequence"/>
</dbReference>
<gene>
    <name evidence="2" type="ORF">MA16_Dca025406</name>
</gene>
<protein>
    <submittedName>
        <fullName evidence="2">Uncharacterized protein</fullName>
    </submittedName>
</protein>
<feature type="compositionally biased region" description="Basic and acidic residues" evidence="1">
    <location>
        <begin position="49"/>
        <end position="63"/>
    </location>
</feature>
<evidence type="ECO:0000313" key="2">
    <source>
        <dbReference type="EMBL" id="PKU79927.1"/>
    </source>
</evidence>
<reference evidence="2 3" key="2">
    <citation type="journal article" date="2017" name="Nature">
        <title>The Apostasia genome and the evolution of orchids.</title>
        <authorList>
            <person name="Zhang G.Q."/>
            <person name="Liu K.W."/>
            <person name="Li Z."/>
            <person name="Lohaus R."/>
            <person name="Hsiao Y.Y."/>
            <person name="Niu S.C."/>
            <person name="Wang J.Y."/>
            <person name="Lin Y.C."/>
            <person name="Xu Q."/>
            <person name="Chen L.J."/>
            <person name="Yoshida K."/>
            <person name="Fujiwara S."/>
            <person name="Wang Z.W."/>
            <person name="Zhang Y.Q."/>
            <person name="Mitsuda N."/>
            <person name="Wang M."/>
            <person name="Liu G.H."/>
            <person name="Pecoraro L."/>
            <person name="Huang H.X."/>
            <person name="Xiao X.J."/>
            <person name="Lin M."/>
            <person name="Wu X.Y."/>
            <person name="Wu W.L."/>
            <person name="Chen Y.Y."/>
            <person name="Chang S.B."/>
            <person name="Sakamoto S."/>
            <person name="Ohme-Takagi M."/>
            <person name="Yagi M."/>
            <person name="Zeng S.J."/>
            <person name="Shen C.Y."/>
            <person name="Yeh C.M."/>
            <person name="Luo Y.B."/>
            <person name="Tsai W.C."/>
            <person name="Van de Peer Y."/>
            <person name="Liu Z.J."/>
        </authorList>
    </citation>
    <scope>NUCLEOTIDE SEQUENCE [LARGE SCALE GENOMIC DNA]</scope>
    <source>
        <tissue evidence="2">The whole plant</tissue>
    </source>
</reference>
<feature type="region of interest" description="Disordered" evidence="1">
    <location>
        <begin position="49"/>
        <end position="89"/>
    </location>
</feature>
<dbReference type="AlphaFoldDB" id="A0A2I0WW90"/>
<sequence>MSDEWCTIKGFNISRPFDHSLFAPDLTPIYKLWHSRKSIKRALISHERGLKQRGKQEEEEKRRVGGKRLLVHRQSSTQTPNDAGILPDFHGMPEFCPTSTGC</sequence>